<keyword evidence="3" id="KW-1185">Reference proteome</keyword>
<dbReference type="Proteomes" id="UP000199651">
    <property type="component" value="Unassembled WGS sequence"/>
</dbReference>
<evidence type="ECO:0000313" key="2">
    <source>
        <dbReference type="EMBL" id="SDO18356.1"/>
    </source>
</evidence>
<proteinExistence type="predicted"/>
<accession>A0A1H0HGL9</accession>
<dbReference type="SUPFAM" id="SSF140453">
    <property type="entry name" value="EsxAB dimer-like"/>
    <property type="match status" value="1"/>
</dbReference>
<dbReference type="STRING" id="504798.SAMN05421871_101192"/>
<protein>
    <submittedName>
        <fullName evidence="2">Uncharacterized protein</fullName>
    </submittedName>
</protein>
<gene>
    <name evidence="2" type="ORF">SAMN05192558_102111</name>
</gene>
<evidence type="ECO:0000256" key="1">
    <source>
        <dbReference type="SAM" id="MobiDB-lite"/>
    </source>
</evidence>
<feature type="region of interest" description="Disordered" evidence="1">
    <location>
        <begin position="92"/>
        <end position="117"/>
    </location>
</feature>
<dbReference type="RefSeq" id="WP_091370441.1">
    <property type="nucleotide sequence ID" value="NZ_FNDV01000001.1"/>
</dbReference>
<dbReference type="AlphaFoldDB" id="A0A1H0HGL9"/>
<name>A0A1H0HGL9_9PSEU</name>
<dbReference type="EMBL" id="FNJB01000002">
    <property type="protein sequence ID" value="SDO18356.1"/>
    <property type="molecule type" value="Genomic_DNA"/>
</dbReference>
<reference evidence="3" key="1">
    <citation type="submission" date="2016-10" db="EMBL/GenBank/DDBJ databases">
        <authorList>
            <person name="Varghese N."/>
            <person name="Submissions S."/>
        </authorList>
    </citation>
    <scope>NUCLEOTIDE SEQUENCE [LARGE SCALE GENOMIC DNA]</scope>
    <source>
        <strain evidence="3">IBRC-M 10655</strain>
    </source>
</reference>
<dbReference type="InterPro" id="IPR036689">
    <property type="entry name" value="ESAT-6-like_sf"/>
</dbReference>
<evidence type="ECO:0000313" key="3">
    <source>
        <dbReference type="Proteomes" id="UP000199651"/>
    </source>
</evidence>
<dbReference type="OrthoDB" id="3692598at2"/>
<sequence length="361" mass="39321">MTFKVDSFQLGMYAGIVRNHHEDAVAAKEFAEKNLHIGSQPGVLVSLVGSHEEARRDVISALTALVEVCGAAATELDRTWRMYDSVDRAEAERLDGTYPQSEGRPEVPPLPGQSGEPMPMAITQHYIPAGRLSEPKPLHGFTNPMQPINDIGNLISVGFWAQKFLEATIRVNPVQEASQWVAGDWEQFAKAASTLHSLSWFCTDVAEDQRVNINALLDHWTGNAANSAFQYFNNLGHRVGDYSAVLATLRDKYMEAARGAWEAAEALSDIIQGIFDNIFWASAAAIAGGVLAETVVGPAILWSFAALECKNMVELWQDATRLIMAIQNTIRGIHGSVLELVGTNGAFQTHPLPAGYDHPGA</sequence>
<organism evidence="2 3">
    <name type="scientific">Actinokineospora alba</name>
    <dbReference type="NCBI Taxonomy" id="504798"/>
    <lineage>
        <taxon>Bacteria</taxon>
        <taxon>Bacillati</taxon>
        <taxon>Actinomycetota</taxon>
        <taxon>Actinomycetes</taxon>
        <taxon>Pseudonocardiales</taxon>
        <taxon>Pseudonocardiaceae</taxon>
        <taxon>Actinokineospora</taxon>
    </lineage>
</organism>